<name>A0A4D7K2P0_9BACT</name>
<dbReference type="InterPro" id="IPR018060">
    <property type="entry name" value="HTH_AraC"/>
</dbReference>
<reference evidence="2 3" key="1">
    <citation type="submission" date="2018-04" db="EMBL/GenBank/DDBJ databases">
        <title>Complete genome uncultured novel isolate.</title>
        <authorList>
            <person name="Merlino G."/>
        </authorList>
    </citation>
    <scope>NUCLEOTIDE SEQUENCE [LARGE SCALE GENOMIC DNA]</scope>
    <source>
        <strain evidence="3">R1DC9</strain>
    </source>
</reference>
<dbReference type="InterPro" id="IPR053142">
    <property type="entry name" value="PchR_regulatory_protein"/>
</dbReference>
<dbReference type="Gene3D" id="1.10.10.60">
    <property type="entry name" value="Homeodomain-like"/>
    <property type="match status" value="1"/>
</dbReference>
<dbReference type="KEGG" id="fpf:DCC35_10500"/>
<dbReference type="OrthoDB" id="799767at2"/>
<gene>
    <name evidence="2" type="ORF">DCC35_10500</name>
</gene>
<dbReference type="RefSeq" id="WP_137090729.1">
    <property type="nucleotide sequence ID" value="NZ_CP028923.1"/>
</dbReference>
<feature type="domain" description="HTH araC/xylS-type" evidence="1">
    <location>
        <begin position="229"/>
        <end position="286"/>
    </location>
</feature>
<dbReference type="PANTHER" id="PTHR47893:SF1">
    <property type="entry name" value="REGULATORY PROTEIN PCHR"/>
    <property type="match status" value="1"/>
</dbReference>
<proteinExistence type="predicted"/>
<organism evidence="2 3">
    <name type="scientific">Mangrovivirga cuniculi</name>
    <dbReference type="NCBI Taxonomy" id="2715131"/>
    <lineage>
        <taxon>Bacteria</taxon>
        <taxon>Pseudomonadati</taxon>
        <taxon>Bacteroidota</taxon>
        <taxon>Cytophagia</taxon>
        <taxon>Cytophagales</taxon>
        <taxon>Mangrovivirgaceae</taxon>
        <taxon>Mangrovivirga</taxon>
    </lineage>
</organism>
<accession>A0A4D7K2P0</accession>
<dbReference type="EMBL" id="CP028923">
    <property type="protein sequence ID" value="QCK15144.1"/>
    <property type="molecule type" value="Genomic_DNA"/>
</dbReference>
<evidence type="ECO:0000259" key="1">
    <source>
        <dbReference type="PROSITE" id="PS01124"/>
    </source>
</evidence>
<dbReference type="PROSITE" id="PS01124">
    <property type="entry name" value="HTH_ARAC_FAMILY_2"/>
    <property type="match status" value="1"/>
</dbReference>
<keyword evidence="3" id="KW-1185">Reference proteome</keyword>
<dbReference type="PANTHER" id="PTHR47893">
    <property type="entry name" value="REGULATORY PROTEIN PCHR"/>
    <property type="match status" value="1"/>
</dbReference>
<dbReference type="GO" id="GO:0043565">
    <property type="term" value="F:sequence-specific DNA binding"/>
    <property type="evidence" value="ECO:0007669"/>
    <property type="project" value="InterPro"/>
</dbReference>
<dbReference type="Proteomes" id="UP000298616">
    <property type="component" value="Chromosome"/>
</dbReference>
<evidence type="ECO:0000313" key="3">
    <source>
        <dbReference type="Proteomes" id="UP000298616"/>
    </source>
</evidence>
<dbReference type="GO" id="GO:0003700">
    <property type="term" value="F:DNA-binding transcription factor activity"/>
    <property type="evidence" value="ECO:0007669"/>
    <property type="project" value="InterPro"/>
</dbReference>
<sequence>MYLIKYQIDHLDNICKSIVNRFTGEWKNDCLLVEDDGVNGFTYKLNLTPELSFMYNKFNTDAPVNILRKSDSSSFLIQIDFHLKGQSDIVYLPEPNSQIGKLTSKNFNVLLSNSYLDCELKYHEDQDHHNFSIVANQDYIRRNFLDLMNLKEELHNLLTYRDKLYLGGKVQLNVVEIIHSIITDLNEEKRNYPLLKAKVDQILALYLEYLNDYDFKSLRFKDVDSDLLNHAIQVINEHINEVITVEGLAEELEISSAKLKKLFADNLDISVGRYIRKSKLKKLISG</sequence>
<evidence type="ECO:0000313" key="2">
    <source>
        <dbReference type="EMBL" id="QCK15144.1"/>
    </source>
</evidence>
<protein>
    <recommendedName>
        <fullName evidence="1">HTH araC/xylS-type domain-containing protein</fullName>
    </recommendedName>
</protein>
<dbReference type="AlphaFoldDB" id="A0A4D7K2P0"/>